<protein>
    <recommendedName>
        <fullName evidence="4">RING-type E3 ubiquitin transferase</fullName>
        <ecNumber evidence="4">2.3.2.27</ecNumber>
    </recommendedName>
</protein>
<keyword evidence="7" id="KW-0808">Transferase</keyword>
<gene>
    <name evidence="15" type="ORF">ACJMK2_035002</name>
</gene>
<evidence type="ECO:0000313" key="15">
    <source>
        <dbReference type="EMBL" id="KAL3877270.1"/>
    </source>
</evidence>
<evidence type="ECO:0000256" key="10">
    <source>
        <dbReference type="ARBA" id="ARBA00022833"/>
    </source>
</evidence>
<evidence type="ECO:0000256" key="12">
    <source>
        <dbReference type="PROSITE-ProRule" id="PRU00175"/>
    </source>
</evidence>
<dbReference type="CDD" id="cd16615">
    <property type="entry name" value="RING-HC_ZNF598"/>
    <property type="match status" value="1"/>
</dbReference>
<accession>A0ABD3WXH8</accession>
<comment type="caution">
    <text evidence="15">The sequence shown here is derived from an EMBL/GenBank/DDBJ whole genome shotgun (WGS) entry which is preliminary data.</text>
</comment>
<feature type="compositionally biased region" description="Basic and acidic residues" evidence="13">
    <location>
        <begin position="356"/>
        <end position="365"/>
    </location>
</feature>
<dbReference type="SUPFAM" id="SSF57850">
    <property type="entry name" value="RING/U-box"/>
    <property type="match status" value="1"/>
</dbReference>
<dbReference type="InterPro" id="IPR013083">
    <property type="entry name" value="Znf_RING/FYVE/PHD"/>
</dbReference>
<comment type="catalytic activity">
    <reaction evidence="1">
        <text>S-ubiquitinyl-[E2 ubiquitin-conjugating enzyme]-L-cysteine + [acceptor protein]-L-lysine = [E2 ubiquitin-conjugating enzyme]-L-cysteine + N(6)-ubiquitinyl-[acceptor protein]-L-lysine.</text>
        <dbReference type="EC" id="2.3.2.27"/>
    </reaction>
</comment>
<dbReference type="InterPro" id="IPR057634">
    <property type="entry name" value="PAH_ZNF598/HEL2"/>
</dbReference>
<dbReference type="InterPro" id="IPR044288">
    <property type="entry name" value="ZNF598/HEL2"/>
</dbReference>
<keyword evidence="6" id="KW-0597">Phosphoprotein</keyword>
<comment type="subcellular location">
    <subcellularLocation>
        <location evidence="2">Cytoplasm</location>
    </subcellularLocation>
</comment>
<feature type="region of interest" description="Disordered" evidence="13">
    <location>
        <begin position="250"/>
        <end position="304"/>
    </location>
</feature>
<dbReference type="SMART" id="SM00355">
    <property type="entry name" value="ZnF_C2H2"/>
    <property type="match status" value="5"/>
</dbReference>
<dbReference type="InterPro" id="IPR059042">
    <property type="entry name" value="Znf_C2H2_ZNF598"/>
</dbReference>
<evidence type="ECO:0000256" key="5">
    <source>
        <dbReference type="ARBA" id="ARBA00022490"/>
    </source>
</evidence>
<dbReference type="Pfam" id="PF23208">
    <property type="entry name" value="zf_C2H2_ZNF598"/>
    <property type="match status" value="1"/>
</dbReference>
<dbReference type="InterPro" id="IPR041888">
    <property type="entry name" value="RING-HC_ZNF598/HEL2"/>
</dbReference>
<evidence type="ECO:0000313" key="16">
    <source>
        <dbReference type="Proteomes" id="UP001634394"/>
    </source>
</evidence>
<dbReference type="EC" id="2.3.2.27" evidence="4"/>
<dbReference type="InterPro" id="IPR013087">
    <property type="entry name" value="Znf_C2H2_type"/>
</dbReference>
<dbReference type="GO" id="GO:0005737">
    <property type="term" value="C:cytoplasm"/>
    <property type="evidence" value="ECO:0007669"/>
    <property type="project" value="UniProtKB-SubCell"/>
</dbReference>
<feature type="compositionally biased region" description="Polar residues" evidence="13">
    <location>
        <begin position="514"/>
        <end position="544"/>
    </location>
</feature>
<organism evidence="15 16">
    <name type="scientific">Sinanodonta woodiana</name>
    <name type="common">Chinese pond mussel</name>
    <name type="synonym">Anodonta woodiana</name>
    <dbReference type="NCBI Taxonomy" id="1069815"/>
    <lineage>
        <taxon>Eukaryota</taxon>
        <taxon>Metazoa</taxon>
        <taxon>Spiralia</taxon>
        <taxon>Lophotrochozoa</taxon>
        <taxon>Mollusca</taxon>
        <taxon>Bivalvia</taxon>
        <taxon>Autobranchia</taxon>
        <taxon>Heteroconchia</taxon>
        <taxon>Palaeoheterodonta</taxon>
        <taxon>Unionida</taxon>
        <taxon>Unionoidea</taxon>
        <taxon>Unionidae</taxon>
        <taxon>Unioninae</taxon>
        <taxon>Sinanodonta</taxon>
    </lineage>
</organism>
<evidence type="ECO:0000256" key="6">
    <source>
        <dbReference type="ARBA" id="ARBA00022553"/>
    </source>
</evidence>
<feature type="region of interest" description="Disordered" evidence="13">
    <location>
        <begin position="317"/>
        <end position="368"/>
    </location>
</feature>
<evidence type="ECO:0000256" key="1">
    <source>
        <dbReference type="ARBA" id="ARBA00000900"/>
    </source>
</evidence>
<keyword evidence="16" id="KW-1185">Reference proteome</keyword>
<dbReference type="PROSITE" id="PS00028">
    <property type="entry name" value="ZINC_FINGER_C2H2_1"/>
    <property type="match status" value="1"/>
</dbReference>
<feature type="region of interest" description="Disordered" evidence="13">
    <location>
        <begin position="404"/>
        <end position="431"/>
    </location>
</feature>
<keyword evidence="8" id="KW-0479">Metal-binding</keyword>
<feature type="compositionally biased region" description="Basic and acidic residues" evidence="13">
    <location>
        <begin position="470"/>
        <end position="483"/>
    </location>
</feature>
<keyword evidence="9 12" id="KW-0863">Zinc-finger</keyword>
<dbReference type="InterPro" id="IPR056437">
    <property type="entry name" value="Znf-C2H2_ZNF598/HEL2"/>
</dbReference>
<feature type="region of interest" description="Disordered" evidence="13">
    <location>
        <begin position="714"/>
        <end position="746"/>
    </location>
</feature>
<sequence length="943" mass="107593">MENTDNLCFVCHEHIEVFAIGKCDHPICLKCSTRMRALYKQFECPICRTYLPKVFFLSKREKYEDLPSRKYLIDRECNIHFENPKIEDRFLRLLEHSCHLCKDRHPERSLKALQAHMRKDHNLYYCDLCLDNLKIFTQERKVYSRPDLATHRRVGDKDDKSYKGHPLCEFCDVRYLDKDELYKHLRKDHYFCHFCDADGIQDYYSDYIPLKHHFKEQHFLCEEGECVSKNFEHAFRSEIDLRAHRASMHSKALSKAQAKQERTLPVDFKLPPRSRNRDRGVITGQDYEEIQRNQGGSQRYNRKNDDLQRALTQSLVEMKQEKQKPSKDSKTTLKVDQDGFPSLSGDNLARAQDLNRNSDKDDVKQEVGSSMASHLALANSMSVQHGMLHLNDFPSLHAENNVPAVKSDSKKTYNQTSSGRNSPYTSVKSVSEKHIEDFPELPVKFKQPTDASLSVSNWGKNNTKSTSHKTSNEKVSKKPKSDSQKPQTVQKTSFKKTADVLQEDDFPSLGGSRQPGSINNSWNKSTSTLKAVKNGTNSSSVNNHTAEKDFEDSNESTKNKKKKKKKNKANSDGVEKLKENFNKPVTSSLENIASSFLENRTEETSKHNKVLENDDWSMVQKKDFYAPEVERNIVTKDAEIVPVVKDAEIVPVVKDAEIVQERLHQVLPFEVKSEEIVQLIPASNGEALLDRDFPSLLATVKPTKPPPPGFKFSAPTPGTKAPPGFGSVSSQKTPPPGFSVQPNTTSEGKTLLDIGIGTLMPESTQAKKFEYHQPDEFQDRNIQLITEIKHSLDCDSSQFGEFKTFSAEFRRGDIHADEYYRRCESLLGKENFAHVFPELLALLPDIEKQNELLTVYMQMENLISKDKGSDVLKISNRSSNSRGSWSMTPSGFLTCQTCQQVLLRKDYNSHVKQHNLDTDFPSLYGDSEPVSQRLGLGAWVKAK</sequence>
<comment type="pathway">
    <text evidence="3">Protein modification; protein ubiquitination.</text>
</comment>
<feature type="domain" description="RING-type" evidence="14">
    <location>
        <begin position="8"/>
        <end position="48"/>
    </location>
</feature>
<dbReference type="PROSITE" id="PS50089">
    <property type="entry name" value="ZF_RING_2"/>
    <property type="match status" value="1"/>
</dbReference>
<dbReference type="InterPro" id="IPR001841">
    <property type="entry name" value="Znf_RING"/>
</dbReference>
<dbReference type="GO" id="GO:0008270">
    <property type="term" value="F:zinc ion binding"/>
    <property type="evidence" value="ECO:0007669"/>
    <property type="project" value="UniProtKB-KW"/>
</dbReference>
<dbReference type="Gene3D" id="3.30.40.10">
    <property type="entry name" value="Zinc/RING finger domain, C3HC4 (zinc finger)"/>
    <property type="match status" value="1"/>
</dbReference>
<evidence type="ECO:0000256" key="9">
    <source>
        <dbReference type="ARBA" id="ARBA00022771"/>
    </source>
</evidence>
<name>A0ABD3WXH8_SINWO</name>
<evidence type="ECO:0000256" key="8">
    <source>
        <dbReference type="ARBA" id="ARBA00022723"/>
    </source>
</evidence>
<dbReference type="AlphaFoldDB" id="A0ABD3WXH8"/>
<comment type="similarity">
    <text evidence="11">Belongs to the ZNF598/HEL2 family.</text>
</comment>
<dbReference type="Pfam" id="PF23230">
    <property type="entry name" value="zf-C2H2_13"/>
    <property type="match status" value="1"/>
</dbReference>
<evidence type="ECO:0000256" key="11">
    <source>
        <dbReference type="ARBA" id="ARBA00035113"/>
    </source>
</evidence>
<feature type="compositionally biased region" description="Polar residues" evidence="13">
    <location>
        <begin position="412"/>
        <end position="429"/>
    </location>
</feature>
<dbReference type="PANTHER" id="PTHR22938:SF0">
    <property type="entry name" value="E3 UBIQUITIN-PROTEIN LIGASE ZNF598"/>
    <property type="match status" value="1"/>
</dbReference>
<evidence type="ECO:0000256" key="2">
    <source>
        <dbReference type="ARBA" id="ARBA00004496"/>
    </source>
</evidence>
<dbReference type="Proteomes" id="UP001634394">
    <property type="component" value="Unassembled WGS sequence"/>
</dbReference>
<keyword evidence="10" id="KW-0862">Zinc</keyword>
<feature type="compositionally biased region" description="Basic residues" evidence="13">
    <location>
        <begin position="559"/>
        <end position="568"/>
    </location>
</feature>
<dbReference type="PANTHER" id="PTHR22938">
    <property type="entry name" value="ZINC FINGER PROTEIN 598"/>
    <property type="match status" value="1"/>
</dbReference>
<proteinExistence type="inferred from homology"/>
<dbReference type="GO" id="GO:0061630">
    <property type="term" value="F:ubiquitin protein ligase activity"/>
    <property type="evidence" value="ECO:0007669"/>
    <property type="project" value="UniProtKB-EC"/>
</dbReference>
<feature type="region of interest" description="Disordered" evidence="13">
    <location>
        <begin position="449"/>
        <end position="582"/>
    </location>
</feature>
<dbReference type="Pfam" id="PF25447">
    <property type="entry name" value="RING_ZNF598"/>
    <property type="match status" value="1"/>
</dbReference>
<evidence type="ECO:0000256" key="3">
    <source>
        <dbReference type="ARBA" id="ARBA00004906"/>
    </source>
</evidence>
<feature type="compositionally biased region" description="Basic and acidic residues" evidence="13">
    <location>
        <begin position="318"/>
        <end position="337"/>
    </location>
</feature>
<keyword evidence="5" id="KW-0963">Cytoplasm</keyword>
<feature type="compositionally biased region" description="Polar residues" evidence="13">
    <location>
        <begin position="449"/>
        <end position="469"/>
    </location>
</feature>
<reference evidence="15 16" key="1">
    <citation type="submission" date="2024-11" db="EMBL/GenBank/DDBJ databases">
        <title>Chromosome-level genome assembly of the freshwater bivalve Anodonta woodiana.</title>
        <authorList>
            <person name="Chen X."/>
        </authorList>
    </citation>
    <scope>NUCLEOTIDE SEQUENCE [LARGE SCALE GENOMIC DNA]</scope>
    <source>
        <strain evidence="15">MN2024</strain>
        <tissue evidence="15">Gills</tissue>
    </source>
</reference>
<evidence type="ECO:0000256" key="4">
    <source>
        <dbReference type="ARBA" id="ARBA00012483"/>
    </source>
</evidence>
<dbReference type="EMBL" id="JBJQND010000005">
    <property type="protein sequence ID" value="KAL3877270.1"/>
    <property type="molecule type" value="Genomic_DNA"/>
</dbReference>
<dbReference type="Pfam" id="PF23202">
    <property type="entry name" value="PAH_ZNF598"/>
    <property type="match status" value="1"/>
</dbReference>
<evidence type="ECO:0000259" key="14">
    <source>
        <dbReference type="PROSITE" id="PS50089"/>
    </source>
</evidence>
<evidence type="ECO:0000256" key="13">
    <source>
        <dbReference type="SAM" id="MobiDB-lite"/>
    </source>
</evidence>
<evidence type="ECO:0000256" key="7">
    <source>
        <dbReference type="ARBA" id="ARBA00022679"/>
    </source>
</evidence>